<dbReference type="PANTHER" id="PTHR34990">
    <property type="entry name" value="UDP-2,3-DIACYLGLUCOSAMINE HYDROLASE-RELATED"/>
    <property type="match status" value="1"/>
</dbReference>
<dbReference type="AlphaFoldDB" id="A0A316ASU6"/>
<keyword evidence="6" id="KW-0464">Manganese</keyword>
<accession>A0A316ASU6</accession>
<name>A0A316ASU6_9BACT</name>
<dbReference type="InterPro" id="IPR029052">
    <property type="entry name" value="Metallo-depent_PP-like"/>
</dbReference>
<protein>
    <submittedName>
        <fullName evidence="8">UDP-2,3-diacylglucosamine hydrolase</fullName>
    </submittedName>
</protein>
<dbReference type="Proteomes" id="UP000245880">
    <property type="component" value="Unassembled WGS sequence"/>
</dbReference>
<comment type="caution">
    <text evidence="8">The sequence shown here is derived from an EMBL/GenBank/DDBJ whole genome shotgun (WGS) entry which is preliminary data.</text>
</comment>
<dbReference type="InterPro" id="IPR043461">
    <property type="entry name" value="LpxH-like"/>
</dbReference>
<evidence type="ECO:0000256" key="6">
    <source>
        <dbReference type="ARBA" id="ARBA00023211"/>
    </source>
</evidence>
<dbReference type="CDD" id="cd07398">
    <property type="entry name" value="MPP_YbbF-LpxH"/>
    <property type="match status" value="1"/>
</dbReference>
<evidence type="ECO:0000256" key="5">
    <source>
        <dbReference type="ARBA" id="ARBA00023136"/>
    </source>
</evidence>
<evidence type="ECO:0000259" key="7">
    <source>
        <dbReference type="Pfam" id="PF00149"/>
    </source>
</evidence>
<feature type="domain" description="Calcineurin-like phosphoesterase" evidence="7">
    <location>
        <begin position="18"/>
        <end position="227"/>
    </location>
</feature>
<keyword evidence="4 8" id="KW-0378">Hydrolase</keyword>
<keyword evidence="2" id="KW-0997">Cell inner membrane</keyword>
<evidence type="ECO:0000313" key="9">
    <source>
        <dbReference type="Proteomes" id="UP000245880"/>
    </source>
</evidence>
<dbReference type="Pfam" id="PF00149">
    <property type="entry name" value="Metallophos"/>
    <property type="match status" value="1"/>
</dbReference>
<dbReference type="EMBL" id="QGDT01000001">
    <property type="protein sequence ID" value="PWJ60541.1"/>
    <property type="molecule type" value="Genomic_DNA"/>
</dbReference>
<reference evidence="8 9" key="1">
    <citation type="submission" date="2018-03" db="EMBL/GenBank/DDBJ databases">
        <title>Genomic Encyclopedia of Archaeal and Bacterial Type Strains, Phase II (KMG-II): from individual species to whole genera.</title>
        <authorList>
            <person name="Goeker M."/>
        </authorList>
    </citation>
    <scope>NUCLEOTIDE SEQUENCE [LARGE SCALE GENOMIC DNA]</scope>
    <source>
        <strain evidence="8 9">DSM 100346</strain>
    </source>
</reference>
<evidence type="ECO:0000256" key="1">
    <source>
        <dbReference type="ARBA" id="ARBA00022475"/>
    </source>
</evidence>
<evidence type="ECO:0000313" key="8">
    <source>
        <dbReference type="EMBL" id="PWJ60541.1"/>
    </source>
</evidence>
<organism evidence="8 9">
    <name type="scientific">Dyadobacter jejuensis</name>
    <dbReference type="NCBI Taxonomy" id="1082580"/>
    <lineage>
        <taxon>Bacteria</taxon>
        <taxon>Pseudomonadati</taxon>
        <taxon>Bacteroidota</taxon>
        <taxon>Cytophagia</taxon>
        <taxon>Cytophagales</taxon>
        <taxon>Spirosomataceae</taxon>
        <taxon>Dyadobacter</taxon>
    </lineage>
</organism>
<dbReference type="GO" id="GO:0009245">
    <property type="term" value="P:lipid A biosynthetic process"/>
    <property type="evidence" value="ECO:0007669"/>
    <property type="project" value="TreeGrafter"/>
</dbReference>
<dbReference type="RefSeq" id="WP_109672804.1">
    <property type="nucleotide sequence ID" value="NZ_QGDT01000001.1"/>
</dbReference>
<keyword evidence="3" id="KW-0479">Metal-binding</keyword>
<dbReference type="OrthoDB" id="9802481at2"/>
<evidence type="ECO:0000256" key="3">
    <source>
        <dbReference type="ARBA" id="ARBA00022723"/>
    </source>
</evidence>
<dbReference type="PANTHER" id="PTHR34990:SF1">
    <property type="entry name" value="UDP-2,3-DIACYLGLUCOSAMINE HYDROLASE"/>
    <property type="match status" value="1"/>
</dbReference>
<dbReference type="SUPFAM" id="SSF56300">
    <property type="entry name" value="Metallo-dependent phosphatases"/>
    <property type="match status" value="1"/>
</dbReference>
<dbReference type="GO" id="GO:0008758">
    <property type="term" value="F:UDP-2,3-diacylglucosamine hydrolase activity"/>
    <property type="evidence" value="ECO:0007669"/>
    <property type="project" value="TreeGrafter"/>
</dbReference>
<evidence type="ECO:0000256" key="2">
    <source>
        <dbReference type="ARBA" id="ARBA00022519"/>
    </source>
</evidence>
<dbReference type="Gene3D" id="3.60.21.10">
    <property type="match status" value="1"/>
</dbReference>
<proteinExistence type="predicted"/>
<keyword evidence="1" id="KW-1003">Cell membrane</keyword>
<gene>
    <name evidence="8" type="ORF">CLV98_101726</name>
</gene>
<evidence type="ECO:0000256" key="4">
    <source>
        <dbReference type="ARBA" id="ARBA00022801"/>
    </source>
</evidence>
<dbReference type="InterPro" id="IPR004843">
    <property type="entry name" value="Calcineurin-like_PHP"/>
</dbReference>
<sequence>MDFHFKKQSITLKEGKRLYFSSDYHLGVPDLLTSREREQKIVKWLESTRSDAQVVFLVGDIFDFWFEYRQAVPKGSIRLLGKLAEMADEGIELIIFTGNHDMWMSGYLSEELGATIYRNPVSFEIIEASQPPKTLLVGHGDGLGPGDHTYKFLKKVFENRLFQGLFRFVHPDVGIWIAKEWSKRSRIANVNKGEEKFMGADREWLLQYCKEVENHQHHDYYVFGHRHLVLDLPVNDTSRYINLGEWVSQRHYAVFKNQSLQLLPYLAK</sequence>
<keyword evidence="9" id="KW-1185">Reference proteome</keyword>
<dbReference type="GO" id="GO:0016020">
    <property type="term" value="C:membrane"/>
    <property type="evidence" value="ECO:0007669"/>
    <property type="project" value="GOC"/>
</dbReference>
<dbReference type="GO" id="GO:0046872">
    <property type="term" value="F:metal ion binding"/>
    <property type="evidence" value="ECO:0007669"/>
    <property type="project" value="UniProtKB-KW"/>
</dbReference>
<keyword evidence="5" id="KW-0472">Membrane</keyword>